<keyword evidence="2" id="KW-0732">Signal</keyword>
<dbReference type="EMBL" id="JBCLYO010000003">
    <property type="protein sequence ID" value="KAL0091561.1"/>
    <property type="molecule type" value="Genomic_DNA"/>
</dbReference>
<evidence type="ECO:0000313" key="4">
    <source>
        <dbReference type="Proteomes" id="UP001448207"/>
    </source>
</evidence>
<feature type="chain" id="PRO_5045833190" evidence="2">
    <location>
        <begin position="23"/>
        <end position="170"/>
    </location>
</feature>
<evidence type="ECO:0000256" key="1">
    <source>
        <dbReference type="SAM" id="MobiDB-lite"/>
    </source>
</evidence>
<sequence>MKPYIKLVTLFALVLLGFLLYAVFPPDYGVDSNNHDAYHQDHTNHPDTPPPVPPPNNVPASPPNPFVPPPPPPPRYPPDVVKEATLGPCPLFQNQPLQQPKPIVPASQPVSVDNLAPIAPTADQTTIRLNTAKSLDYARPNELWQFSVVRKKRVCVCVINRERKENDAGQ</sequence>
<feature type="signal peptide" evidence="2">
    <location>
        <begin position="1"/>
        <end position="22"/>
    </location>
</feature>
<gene>
    <name evidence="3" type="ORF">J3Q64DRAFT_1321764</name>
</gene>
<evidence type="ECO:0000256" key="2">
    <source>
        <dbReference type="SAM" id="SignalP"/>
    </source>
</evidence>
<dbReference type="Proteomes" id="UP001448207">
    <property type="component" value="Unassembled WGS sequence"/>
</dbReference>
<accession>A0ABR3B7N0</accession>
<keyword evidence="4" id="KW-1185">Reference proteome</keyword>
<name>A0ABR3B7N0_PHYBL</name>
<feature type="region of interest" description="Disordered" evidence="1">
    <location>
        <begin position="34"/>
        <end position="81"/>
    </location>
</feature>
<feature type="compositionally biased region" description="Basic and acidic residues" evidence="1">
    <location>
        <begin position="34"/>
        <end position="45"/>
    </location>
</feature>
<comment type="caution">
    <text evidence="3">The sequence shown here is derived from an EMBL/GenBank/DDBJ whole genome shotgun (WGS) entry which is preliminary data.</text>
</comment>
<protein>
    <submittedName>
        <fullName evidence="3">Uncharacterized protein</fullName>
    </submittedName>
</protein>
<evidence type="ECO:0000313" key="3">
    <source>
        <dbReference type="EMBL" id="KAL0091561.1"/>
    </source>
</evidence>
<organism evidence="3 4">
    <name type="scientific">Phycomyces blakesleeanus</name>
    <dbReference type="NCBI Taxonomy" id="4837"/>
    <lineage>
        <taxon>Eukaryota</taxon>
        <taxon>Fungi</taxon>
        <taxon>Fungi incertae sedis</taxon>
        <taxon>Mucoromycota</taxon>
        <taxon>Mucoromycotina</taxon>
        <taxon>Mucoromycetes</taxon>
        <taxon>Mucorales</taxon>
        <taxon>Phycomycetaceae</taxon>
        <taxon>Phycomyces</taxon>
    </lineage>
</organism>
<feature type="compositionally biased region" description="Pro residues" evidence="1">
    <location>
        <begin position="47"/>
        <end position="77"/>
    </location>
</feature>
<reference evidence="3 4" key="1">
    <citation type="submission" date="2024-04" db="EMBL/GenBank/DDBJ databases">
        <title>Symmetric and asymmetric DNA N6-adenine methylation regulates different biological responses in Mucorales.</title>
        <authorList>
            <consortium name="Lawrence Berkeley National Laboratory"/>
            <person name="Lax C."/>
            <person name="Mondo S.J."/>
            <person name="Osorio-Concepcion M."/>
            <person name="Muszewska A."/>
            <person name="Corrochano-Luque M."/>
            <person name="Gutierrez G."/>
            <person name="Riley R."/>
            <person name="Lipzen A."/>
            <person name="Guo J."/>
            <person name="Hundley H."/>
            <person name="Amirebrahimi M."/>
            <person name="Ng V."/>
            <person name="Lorenzo-Gutierrez D."/>
            <person name="Binder U."/>
            <person name="Yang J."/>
            <person name="Song Y."/>
            <person name="Canovas D."/>
            <person name="Navarro E."/>
            <person name="Freitag M."/>
            <person name="Gabaldon T."/>
            <person name="Grigoriev I.V."/>
            <person name="Corrochano L.M."/>
            <person name="Nicolas F.E."/>
            <person name="Garre V."/>
        </authorList>
    </citation>
    <scope>NUCLEOTIDE SEQUENCE [LARGE SCALE GENOMIC DNA]</scope>
    <source>
        <strain evidence="3 4">L51</strain>
    </source>
</reference>
<proteinExistence type="predicted"/>